<name>A0A139LHA8_BACOV</name>
<evidence type="ECO:0000313" key="5">
    <source>
        <dbReference type="Proteomes" id="UP000460135"/>
    </source>
</evidence>
<dbReference type="SMART" id="SM00226">
    <property type="entry name" value="LMWPc"/>
    <property type="match status" value="1"/>
</dbReference>
<dbReference type="Pfam" id="PF01451">
    <property type="entry name" value="LMWPc"/>
    <property type="match status" value="1"/>
</dbReference>
<protein>
    <recommendedName>
        <fullName evidence="2">Phosphotyrosine protein phosphatase I domain-containing protein</fullName>
    </recommendedName>
</protein>
<proteinExistence type="predicted"/>
<reference evidence="4" key="2">
    <citation type="submission" date="2022-10" db="EMBL/GenBank/DDBJ databases">
        <title>Human gut microbiome strain richness.</title>
        <authorList>
            <person name="Chen-Liaw A."/>
        </authorList>
    </citation>
    <scope>NUCLEOTIDE SEQUENCE</scope>
    <source>
        <strain evidence="4">BSD2780120875st1_E1_BSD2780120875_150330</strain>
    </source>
</reference>
<dbReference type="RefSeq" id="WP_061447690.1">
    <property type="nucleotide sequence ID" value="NZ_CAKJYS010000001.1"/>
</dbReference>
<feature type="domain" description="Phosphotyrosine protein phosphatase I" evidence="2">
    <location>
        <begin position="2"/>
        <end position="126"/>
    </location>
</feature>
<dbReference type="InterPro" id="IPR036196">
    <property type="entry name" value="Ptyr_pPase_sf"/>
</dbReference>
<dbReference type="EMBL" id="JAQNZF010000022">
    <property type="protein sequence ID" value="MDC2743733.1"/>
    <property type="molecule type" value="Genomic_DNA"/>
</dbReference>
<evidence type="ECO:0000313" key="4">
    <source>
        <dbReference type="EMBL" id="MDC2743733.1"/>
    </source>
</evidence>
<sequence length="158" mass="18248">MKHILIVSNNDMCRSRMAQEILNSFGRGMKISTAGILAGNSVPDVVCQVMEQNGYDFSRRKPCDVATYAQQTWDYVITLCSEAEEVQKEMQGVVRKYVSFNFTDPFQGGIHVEDEQEERVRALYDIMHKELYEFFRSELMEKLLPRCSCGANTYCRCE</sequence>
<dbReference type="PANTHER" id="PTHR43428:SF1">
    <property type="entry name" value="ARSENATE REDUCTASE"/>
    <property type="match status" value="1"/>
</dbReference>
<evidence type="ECO:0000256" key="1">
    <source>
        <dbReference type="ARBA" id="ARBA00022849"/>
    </source>
</evidence>
<dbReference type="Gene3D" id="3.40.50.2300">
    <property type="match status" value="1"/>
</dbReference>
<evidence type="ECO:0000259" key="2">
    <source>
        <dbReference type="SMART" id="SM00226"/>
    </source>
</evidence>
<gene>
    <name evidence="3" type="ORF">F3F51_13285</name>
    <name evidence="4" type="ORF">PO382_16025</name>
</gene>
<dbReference type="GO" id="GO:0046685">
    <property type="term" value="P:response to arsenic-containing substance"/>
    <property type="evidence" value="ECO:0007669"/>
    <property type="project" value="UniProtKB-KW"/>
</dbReference>
<dbReference type="Proteomes" id="UP001219389">
    <property type="component" value="Unassembled WGS sequence"/>
</dbReference>
<dbReference type="STRING" id="28116.Bovatus_04739"/>
<dbReference type="SUPFAM" id="SSF52788">
    <property type="entry name" value="Phosphotyrosine protein phosphatases I"/>
    <property type="match status" value="1"/>
</dbReference>
<dbReference type="EMBL" id="VWLX01000009">
    <property type="protein sequence ID" value="KAA3804221.1"/>
    <property type="molecule type" value="Genomic_DNA"/>
</dbReference>
<dbReference type="InterPro" id="IPR023485">
    <property type="entry name" value="Ptyr_pPase"/>
</dbReference>
<comment type="caution">
    <text evidence="3">The sequence shown here is derived from an EMBL/GenBank/DDBJ whole genome shotgun (WGS) entry which is preliminary data.</text>
</comment>
<reference evidence="3 5" key="1">
    <citation type="journal article" date="2019" name="Nat. Med.">
        <title>A library of human gut bacterial isolates paired with longitudinal multiomics data enables mechanistic microbiome research.</title>
        <authorList>
            <person name="Poyet M."/>
            <person name="Groussin M."/>
            <person name="Gibbons S.M."/>
            <person name="Avila-Pacheco J."/>
            <person name="Jiang X."/>
            <person name="Kearney S.M."/>
            <person name="Perrotta A.R."/>
            <person name="Berdy B."/>
            <person name="Zhao S."/>
            <person name="Lieberman T.D."/>
            <person name="Swanson P.K."/>
            <person name="Smith M."/>
            <person name="Roesemann S."/>
            <person name="Alexander J.E."/>
            <person name="Rich S.A."/>
            <person name="Livny J."/>
            <person name="Vlamakis H."/>
            <person name="Clish C."/>
            <person name="Bullock K."/>
            <person name="Deik A."/>
            <person name="Scott J."/>
            <person name="Pierce K.A."/>
            <person name="Xavier R.J."/>
            <person name="Alm E.J."/>
        </authorList>
    </citation>
    <scope>NUCLEOTIDE SEQUENCE [LARGE SCALE GENOMIC DNA]</scope>
    <source>
        <strain evidence="3 5">BIOML-A183</strain>
    </source>
</reference>
<dbReference type="PANTHER" id="PTHR43428">
    <property type="entry name" value="ARSENATE REDUCTASE"/>
    <property type="match status" value="1"/>
</dbReference>
<dbReference type="Proteomes" id="UP000460135">
    <property type="component" value="Unassembled WGS sequence"/>
</dbReference>
<evidence type="ECO:0000313" key="3">
    <source>
        <dbReference type="EMBL" id="KAA3804221.1"/>
    </source>
</evidence>
<accession>A0A139LHA8</accession>
<dbReference type="AlphaFoldDB" id="A0A139LHA8"/>
<keyword evidence="1" id="KW-0059">Arsenical resistance</keyword>
<organism evidence="3 5">
    <name type="scientific">Bacteroides ovatus</name>
    <dbReference type="NCBI Taxonomy" id="28116"/>
    <lineage>
        <taxon>Bacteria</taxon>
        <taxon>Pseudomonadati</taxon>
        <taxon>Bacteroidota</taxon>
        <taxon>Bacteroidia</taxon>
        <taxon>Bacteroidales</taxon>
        <taxon>Bacteroidaceae</taxon>
        <taxon>Bacteroides</taxon>
    </lineage>
</organism>